<accession>A0A4Y2MPG8</accession>
<protein>
    <submittedName>
        <fullName evidence="4">Uncharacterized protein</fullName>
    </submittedName>
</protein>
<evidence type="ECO:0000313" key="3">
    <source>
        <dbReference type="EMBL" id="GBN29004.1"/>
    </source>
</evidence>
<name>A0A4Y2MPG8_ARAVE</name>
<evidence type="ECO:0000256" key="1">
    <source>
        <dbReference type="SAM" id="MobiDB-lite"/>
    </source>
</evidence>
<dbReference type="AlphaFoldDB" id="A0A4Y2MPG8"/>
<evidence type="ECO:0000313" key="6">
    <source>
        <dbReference type="Proteomes" id="UP000499080"/>
    </source>
</evidence>
<dbReference type="EMBL" id="BGPR01205492">
    <property type="protein sequence ID" value="GBN29068.1"/>
    <property type="molecule type" value="Genomic_DNA"/>
</dbReference>
<organism evidence="4 6">
    <name type="scientific">Araneus ventricosus</name>
    <name type="common">Orbweaver spider</name>
    <name type="synonym">Epeira ventricosa</name>
    <dbReference type="NCBI Taxonomy" id="182803"/>
    <lineage>
        <taxon>Eukaryota</taxon>
        <taxon>Metazoa</taxon>
        <taxon>Ecdysozoa</taxon>
        <taxon>Arthropoda</taxon>
        <taxon>Chelicerata</taxon>
        <taxon>Arachnida</taxon>
        <taxon>Araneae</taxon>
        <taxon>Araneomorphae</taxon>
        <taxon>Entelegynae</taxon>
        <taxon>Araneoidea</taxon>
        <taxon>Araneidae</taxon>
        <taxon>Araneus</taxon>
    </lineage>
</organism>
<sequence length="103" mass="11289">MDCEPLVIDISSDSEDEIELNNPINSVSSSVLFFGSPNPRSENISVRSMDSNCETFADDLPRESRDEINIINSVSSSVPSFGSPRRQAFVGDVSSESRDESEL</sequence>
<reference evidence="4 6" key="1">
    <citation type="journal article" date="2019" name="Sci. Rep.">
        <title>Orb-weaving spider Araneus ventricosus genome elucidates the spidroin gene catalogue.</title>
        <authorList>
            <person name="Kono N."/>
            <person name="Nakamura H."/>
            <person name="Ohtoshi R."/>
            <person name="Moran D.A.P."/>
            <person name="Shinohara A."/>
            <person name="Yoshida Y."/>
            <person name="Fujiwara M."/>
            <person name="Mori M."/>
            <person name="Tomita M."/>
            <person name="Arakawa K."/>
        </authorList>
    </citation>
    <scope>NUCLEOTIDE SEQUENCE [LARGE SCALE GENOMIC DNA]</scope>
</reference>
<dbReference type="Proteomes" id="UP000499080">
    <property type="component" value="Unassembled WGS sequence"/>
</dbReference>
<dbReference type="EMBL" id="BGPR01205469">
    <property type="protein sequence ID" value="GBN29004.1"/>
    <property type="molecule type" value="Genomic_DNA"/>
</dbReference>
<evidence type="ECO:0000313" key="4">
    <source>
        <dbReference type="EMBL" id="GBN29015.1"/>
    </source>
</evidence>
<proteinExistence type="predicted"/>
<dbReference type="EMBL" id="BGPR01205472">
    <property type="protein sequence ID" value="GBN29015.1"/>
    <property type="molecule type" value="Genomic_DNA"/>
</dbReference>
<comment type="caution">
    <text evidence="4">The sequence shown here is derived from an EMBL/GenBank/DDBJ whole genome shotgun (WGS) entry which is preliminary data.</text>
</comment>
<feature type="non-terminal residue" evidence="4">
    <location>
        <position position="103"/>
    </location>
</feature>
<keyword evidence="6" id="KW-1185">Reference proteome</keyword>
<evidence type="ECO:0000313" key="5">
    <source>
        <dbReference type="EMBL" id="GBN29068.1"/>
    </source>
</evidence>
<dbReference type="EMBL" id="BGPR01205468">
    <property type="protein sequence ID" value="GBN28997.1"/>
    <property type="molecule type" value="Genomic_DNA"/>
</dbReference>
<feature type="region of interest" description="Disordered" evidence="1">
    <location>
        <begin position="80"/>
        <end position="103"/>
    </location>
</feature>
<evidence type="ECO:0000313" key="2">
    <source>
        <dbReference type="EMBL" id="GBN28997.1"/>
    </source>
</evidence>
<gene>
    <name evidence="5" type="ORF">AVEN_125965_1</name>
    <name evidence="2" type="ORF">AVEN_274403_1</name>
    <name evidence="3" type="ORF">AVEN_274610_1</name>
    <name evidence="4" type="ORF">AVEN_275472_1</name>
</gene>